<organism evidence="1 2">
    <name type="scientific">Candidatus Woesebacteria bacterium RIFCSPLOWO2_01_FULL_44_14</name>
    <dbReference type="NCBI Taxonomy" id="1802525"/>
    <lineage>
        <taxon>Bacteria</taxon>
        <taxon>Candidatus Woeseibacteriota</taxon>
    </lineage>
</organism>
<protein>
    <submittedName>
        <fullName evidence="1">Uncharacterized protein</fullName>
    </submittedName>
</protein>
<reference evidence="1 2" key="1">
    <citation type="journal article" date="2016" name="Nat. Commun.">
        <title>Thousands of microbial genomes shed light on interconnected biogeochemical processes in an aquifer system.</title>
        <authorList>
            <person name="Anantharaman K."/>
            <person name="Brown C.T."/>
            <person name="Hug L.A."/>
            <person name="Sharon I."/>
            <person name="Castelle C.J."/>
            <person name="Probst A.J."/>
            <person name="Thomas B.C."/>
            <person name="Singh A."/>
            <person name="Wilkins M.J."/>
            <person name="Karaoz U."/>
            <person name="Brodie E.L."/>
            <person name="Williams K.H."/>
            <person name="Hubbard S.S."/>
            <person name="Banfield J.F."/>
        </authorList>
    </citation>
    <scope>NUCLEOTIDE SEQUENCE [LARGE SCALE GENOMIC DNA]</scope>
</reference>
<dbReference type="EMBL" id="MGHL01000006">
    <property type="protein sequence ID" value="OGM70235.1"/>
    <property type="molecule type" value="Genomic_DNA"/>
</dbReference>
<comment type="caution">
    <text evidence="1">The sequence shown here is derived from an EMBL/GenBank/DDBJ whole genome shotgun (WGS) entry which is preliminary data.</text>
</comment>
<name>A0A1F8C3J1_9BACT</name>
<dbReference type="AlphaFoldDB" id="A0A1F8C3J1"/>
<evidence type="ECO:0000313" key="2">
    <source>
        <dbReference type="Proteomes" id="UP000178429"/>
    </source>
</evidence>
<proteinExistence type="predicted"/>
<dbReference type="Proteomes" id="UP000178429">
    <property type="component" value="Unassembled WGS sequence"/>
</dbReference>
<accession>A0A1F8C3J1</accession>
<gene>
    <name evidence="1" type="ORF">A2975_04145</name>
</gene>
<sequence length="90" mass="10255">MSALINTARIGVKNEFFIKIGIQNSIDCVVEKSVCHPRFVDTPWFWIVYLKGKIFSVPVSFVSQLLVKINKIIDQVEGKFKNIPALFLTL</sequence>
<evidence type="ECO:0000313" key="1">
    <source>
        <dbReference type="EMBL" id="OGM70235.1"/>
    </source>
</evidence>